<dbReference type="InterPro" id="IPR004839">
    <property type="entry name" value="Aminotransferase_I/II_large"/>
</dbReference>
<dbReference type="InterPro" id="IPR040097">
    <property type="entry name" value="FAAL/FAAC"/>
</dbReference>
<dbReference type="Gene3D" id="3.40.640.10">
    <property type="entry name" value="Type I PLP-dependent aspartate aminotransferase-like (Major domain)"/>
    <property type="match status" value="1"/>
</dbReference>
<dbReference type="Gene3D" id="3.90.1150.10">
    <property type="entry name" value="Aspartate Aminotransferase, domain 1"/>
    <property type="match status" value="1"/>
</dbReference>
<dbReference type="CDD" id="cd06454">
    <property type="entry name" value="KBL_like"/>
    <property type="match status" value="1"/>
</dbReference>
<dbReference type="Pfam" id="PF00155">
    <property type="entry name" value="Aminotran_1_2"/>
    <property type="match status" value="1"/>
</dbReference>
<dbReference type="InterPro" id="IPR015421">
    <property type="entry name" value="PyrdxlP-dep_Trfase_major"/>
</dbReference>
<dbReference type="InterPro" id="IPR036736">
    <property type="entry name" value="ACP-like_sf"/>
</dbReference>
<protein>
    <submittedName>
        <fullName evidence="9">Fatty-acid--CoA ligase fadD21</fullName>
        <ecNumber evidence="9">6.2.1.-</ecNumber>
    </submittedName>
</protein>
<dbReference type="PANTHER" id="PTHR22754:SF32">
    <property type="entry name" value="DISCO-INTERACTING PROTEIN 2"/>
    <property type="match status" value="1"/>
</dbReference>
<dbReference type="PROSITE" id="PS50075">
    <property type="entry name" value="CARRIER"/>
    <property type="match status" value="1"/>
</dbReference>
<dbReference type="Pfam" id="PF00501">
    <property type="entry name" value="AMP-binding"/>
    <property type="match status" value="1"/>
</dbReference>
<dbReference type="GO" id="GO:0016874">
    <property type="term" value="F:ligase activity"/>
    <property type="evidence" value="ECO:0007669"/>
    <property type="project" value="UniProtKB-KW"/>
</dbReference>
<proteinExistence type="inferred from homology"/>
<evidence type="ECO:0000256" key="3">
    <source>
        <dbReference type="ARBA" id="ARBA00022598"/>
    </source>
</evidence>
<dbReference type="SUPFAM" id="SSF47336">
    <property type="entry name" value="ACP-like"/>
    <property type="match status" value="1"/>
</dbReference>
<dbReference type="GO" id="GO:0071766">
    <property type="term" value="P:Actinobacterium-type cell wall biogenesis"/>
    <property type="evidence" value="ECO:0007669"/>
    <property type="project" value="UniProtKB-ARBA"/>
</dbReference>
<accession>A0A518D9I5</accession>
<dbReference type="Pfam" id="PF23024">
    <property type="entry name" value="AMP-dom_DIP2-like"/>
    <property type="match status" value="1"/>
</dbReference>
<organism evidence="9 10">
    <name type="scientific">Pirellulimonas nuda</name>
    <dbReference type="NCBI Taxonomy" id="2528009"/>
    <lineage>
        <taxon>Bacteria</taxon>
        <taxon>Pseudomonadati</taxon>
        <taxon>Planctomycetota</taxon>
        <taxon>Planctomycetia</taxon>
        <taxon>Pirellulales</taxon>
        <taxon>Lacipirellulaceae</taxon>
        <taxon>Pirellulimonas</taxon>
    </lineage>
</organism>
<feature type="region of interest" description="Disordered" evidence="7">
    <location>
        <begin position="607"/>
        <end position="647"/>
    </location>
</feature>
<keyword evidence="10" id="KW-1185">Reference proteome</keyword>
<gene>
    <name evidence="9" type="ORF">Pla175_14690</name>
</gene>
<dbReference type="GO" id="GO:0006633">
    <property type="term" value="P:fatty acid biosynthetic process"/>
    <property type="evidence" value="ECO:0007669"/>
    <property type="project" value="TreeGrafter"/>
</dbReference>
<evidence type="ECO:0000256" key="2">
    <source>
        <dbReference type="ARBA" id="ARBA00006432"/>
    </source>
</evidence>
<dbReference type="KEGG" id="pnd:Pla175_14690"/>
<evidence type="ECO:0000256" key="6">
    <source>
        <dbReference type="ARBA" id="ARBA00023098"/>
    </source>
</evidence>
<dbReference type="InterPro" id="IPR025110">
    <property type="entry name" value="AMP-bd_C"/>
</dbReference>
<feature type="domain" description="Carrier" evidence="8">
    <location>
        <begin position="646"/>
        <end position="723"/>
    </location>
</feature>
<dbReference type="PANTHER" id="PTHR22754">
    <property type="entry name" value="DISCO-INTERACTING PROTEIN 2 DIP2 -RELATED"/>
    <property type="match status" value="1"/>
</dbReference>
<dbReference type="InterPro" id="IPR015422">
    <property type="entry name" value="PyrdxlP-dep_Trfase_small"/>
</dbReference>
<dbReference type="Gene3D" id="3.40.50.12780">
    <property type="entry name" value="N-terminal domain of ligase-like"/>
    <property type="match status" value="1"/>
</dbReference>
<comment type="similarity">
    <text evidence="2">Belongs to the ATP-dependent AMP-binding enzyme family.</text>
</comment>
<dbReference type="GO" id="GO:0070566">
    <property type="term" value="F:adenylyltransferase activity"/>
    <property type="evidence" value="ECO:0007669"/>
    <property type="project" value="TreeGrafter"/>
</dbReference>
<dbReference type="GO" id="GO:0030170">
    <property type="term" value="F:pyridoxal phosphate binding"/>
    <property type="evidence" value="ECO:0007669"/>
    <property type="project" value="InterPro"/>
</dbReference>
<keyword evidence="3 9" id="KW-0436">Ligase</keyword>
<dbReference type="CDD" id="cd05931">
    <property type="entry name" value="FAAL"/>
    <property type="match status" value="1"/>
</dbReference>
<dbReference type="InterPro" id="IPR042099">
    <property type="entry name" value="ANL_N_sf"/>
</dbReference>
<dbReference type="InterPro" id="IPR045851">
    <property type="entry name" value="AMP-bd_C_sf"/>
</dbReference>
<name>A0A518D9I5_9BACT</name>
<dbReference type="OrthoDB" id="219272at2"/>
<dbReference type="SUPFAM" id="SSF56801">
    <property type="entry name" value="Acetyl-CoA synthetase-like"/>
    <property type="match status" value="1"/>
</dbReference>
<evidence type="ECO:0000256" key="4">
    <source>
        <dbReference type="ARBA" id="ARBA00022832"/>
    </source>
</evidence>
<dbReference type="FunFam" id="3.40.50.12780:FF:000013">
    <property type="entry name" value="Long-chain-fatty-acid--AMP ligase FadD32"/>
    <property type="match status" value="1"/>
</dbReference>
<dbReference type="Pfam" id="PF00550">
    <property type="entry name" value="PP-binding"/>
    <property type="match status" value="1"/>
</dbReference>
<reference evidence="9 10" key="1">
    <citation type="submission" date="2019-02" db="EMBL/GenBank/DDBJ databases">
        <title>Deep-cultivation of Planctomycetes and their phenomic and genomic characterization uncovers novel biology.</title>
        <authorList>
            <person name="Wiegand S."/>
            <person name="Jogler M."/>
            <person name="Boedeker C."/>
            <person name="Pinto D."/>
            <person name="Vollmers J."/>
            <person name="Rivas-Marin E."/>
            <person name="Kohn T."/>
            <person name="Peeters S.H."/>
            <person name="Heuer A."/>
            <person name="Rast P."/>
            <person name="Oberbeckmann S."/>
            <person name="Bunk B."/>
            <person name="Jeske O."/>
            <person name="Meyerdierks A."/>
            <person name="Storesund J.E."/>
            <person name="Kallscheuer N."/>
            <person name="Luecker S."/>
            <person name="Lage O.M."/>
            <person name="Pohl T."/>
            <person name="Merkel B.J."/>
            <person name="Hornburger P."/>
            <person name="Mueller R.-W."/>
            <person name="Bruemmer F."/>
            <person name="Labrenz M."/>
            <person name="Spormann A.M."/>
            <person name="Op den Camp H."/>
            <person name="Overmann J."/>
            <person name="Amann R."/>
            <person name="Jetten M.S.M."/>
            <person name="Mascher T."/>
            <person name="Medema M.H."/>
            <person name="Devos D.P."/>
            <person name="Kaster A.-K."/>
            <person name="Ovreas L."/>
            <person name="Rohde M."/>
            <person name="Galperin M.Y."/>
            <person name="Jogler C."/>
        </authorList>
    </citation>
    <scope>NUCLEOTIDE SEQUENCE [LARGE SCALE GENOMIC DNA]</scope>
    <source>
        <strain evidence="9 10">Pla175</strain>
    </source>
</reference>
<evidence type="ECO:0000313" key="10">
    <source>
        <dbReference type="Proteomes" id="UP000317429"/>
    </source>
</evidence>
<dbReference type="InterPro" id="IPR015424">
    <property type="entry name" value="PyrdxlP-dep_Trfase"/>
</dbReference>
<evidence type="ECO:0000256" key="5">
    <source>
        <dbReference type="ARBA" id="ARBA00022898"/>
    </source>
</evidence>
<evidence type="ECO:0000259" key="8">
    <source>
        <dbReference type="PROSITE" id="PS50075"/>
    </source>
</evidence>
<comment type="cofactor">
    <cofactor evidence="1">
        <name>pyridoxal 5'-phosphate</name>
        <dbReference type="ChEBI" id="CHEBI:597326"/>
    </cofactor>
</comment>
<dbReference type="PROSITE" id="PS00455">
    <property type="entry name" value="AMP_BINDING"/>
    <property type="match status" value="1"/>
</dbReference>
<dbReference type="EMBL" id="CP036291">
    <property type="protein sequence ID" value="QDU88098.1"/>
    <property type="molecule type" value="Genomic_DNA"/>
</dbReference>
<dbReference type="InterPro" id="IPR001917">
    <property type="entry name" value="Aminotrans_II_pyridoxalP_BS"/>
</dbReference>
<dbReference type="AlphaFoldDB" id="A0A518D9I5"/>
<dbReference type="SUPFAM" id="SSF53383">
    <property type="entry name" value="PLP-dependent transferases"/>
    <property type="match status" value="1"/>
</dbReference>
<dbReference type="InterPro" id="IPR000873">
    <property type="entry name" value="AMP-dep_synth/lig_dom"/>
</dbReference>
<dbReference type="EC" id="6.2.1.-" evidence="9"/>
<keyword evidence="4" id="KW-0276">Fatty acid metabolism</keyword>
<dbReference type="InterPro" id="IPR020845">
    <property type="entry name" value="AMP-binding_CS"/>
</dbReference>
<dbReference type="Proteomes" id="UP000317429">
    <property type="component" value="Chromosome"/>
</dbReference>
<evidence type="ECO:0000313" key="9">
    <source>
        <dbReference type="EMBL" id="QDU88098.1"/>
    </source>
</evidence>
<dbReference type="InterPro" id="IPR009081">
    <property type="entry name" value="PP-bd_ACP"/>
</dbReference>
<keyword evidence="6" id="KW-0443">Lipid metabolism</keyword>
<dbReference type="GO" id="GO:0005886">
    <property type="term" value="C:plasma membrane"/>
    <property type="evidence" value="ECO:0007669"/>
    <property type="project" value="TreeGrafter"/>
</dbReference>
<evidence type="ECO:0000256" key="7">
    <source>
        <dbReference type="SAM" id="MobiDB-lite"/>
    </source>
</evidence>
<dbReference type="Gene3D" id="1.10.1200.10">
    <property type="entry name" value="ACP-like"/>
    <property type="match status" value="1"/>
</dbReference>
<dbReference type="Gene3D" id="3.30.300.30">
    <property type="match status" value="1"/>
</dbReference>
<keyword evidence="5" id="KW-0663">Pyridoxal phosphate</keyword>
<evidence type="ECO:0000256" key="1">
    <source>
        <dbReference type="ARBA" id="ARBA00001933"/>
    </source>
</evidence>
<dbReference type="PROSITE" id="PS00599">
    <property type="entry name" value="AA_TRANSFER_CLASS_2"/>
    <property type="match status" value="1"/>
</dbReference>
<sequence>MLFDAPQPFCPAFPGVWTGVTWQGFEPLTIPSDAPDLVSLLRERATRYPGERAFTFLVDGETQRQHINYGQLDAKARAVATELQGRNLAGERALLLYPSGLDFIAAFFGCLYAGVVAVPAYPPRRNRNLTRIQSILKDASPKVALTTAEAWARIEPMIHDQPALLDVPWISTDKLDVSIGDKWRRTRVTPDTLAFLQYTSGSTGTPKGVMLSHGNLLSNTKYISDAFKPTTSGQGVTWLPLYHDMGLIGGVIQPIYFARPNTLMTPTHFLQKPLRWLKAVSDTGAVISGGPNFAYELAAERISDEEAATLDLSQWSVAFNGAEPVRAETMEKFSRKFAVAGFQSRGFLTCYGLAESTLMVTASDKYSEPVVRSYDAEAMKQGVARSMADSTGGAALTVVSSGVTSTGQRVAIVDPETHEEQPERIVGEVWVAGPSVAQGYWRRDELSRETFAATTASGRGPFLRTGDLGFLDGDELFISGRLKDLIIINGANHYPQDLELTVEHAHPYLPPSSGAAFTVGEDGREKLVLVHEAGRDRRIDIEEVFTAVRKAISEMHDVAPAAIVLIKPNSIPKTSSGKIQRHACRQAYLDGTLSVSAEWSATGGVTVHGRRRAAADADATEPTPPAPPAATADTNGQPPRKAPAATERTDIVDRVLATVRAVAKERSAGLTLDSDIPSLGLDSLERMEIVAALEDDFGGRFPEEAILGMETCRDVVRAVEQHLVSPDATKPTARQVLPGDYNFAESPEYQRLAESIRMAEGAGFGNPYFTVHEGLTNDTALIGGREYINFSSFNYLGMSGDPAVATATKAAVDRFGTSVSASRLVSGEKTIHLELEQLISKTLHAEDAIAMVGGHATNETVIGHLFGPGDLVLHDSLAHNSIVQGARLSGALRRAFPHNDHQACAELLERYRGEYRRVLIAVEGVYSMDGDFCDIRKFVELKNEHQCNLYVDEAHSLGTMGERGLGMSEYADLSPGDVDIWMGTLSKGLGSSGGYIAGSAEMIRYLKYTAPGFVFSTGLSPPDTAAALKALQLLLAEPQRVERLRRNSELFLSLAKQAGLNTGMSGGTPIVPIITGNSILAIRLSRMMFARGVNVQPILHPAVEEERARLRFFINALHTEDQIRQAAALLVECYEEATGESAGRASKAATASATAR</sequence>